<feature type="domain" description="Metallo-beta-lactamase" evidence="1">
    <location>
        <begin position="62"/>
        <end position="248"/>
    </location>
</feature>
<protein>
    <recommendedName>
        <fullName evidence="1">Metallo-beta-lactamase domain-containing protein</fullName>
    </recommendedName>
</protein>
<dbReference type="PANTHER" id="PTHR42951:SF20">
    <property type="entry name" value="BETA LACTAMASE"/>
    <property type="match status" value="1"/>
</dbReference>
<dbReference type="CDD" id="cd16282">
    <property type="entry name" value="metallo-hydrolase-like_MBL-fold"/>
    <property type="match status" value="1"/>
</dbReference>
<name>A0A3B0XXE2_9ZZZZ</name>
<evidence type="ECO:0000259" key="1">
    <source>
        <dbReference type="SMART" id="SM00849"/>
    </source>
</evidence>
<dbReference type="Pfam" id="PF00753">
    <property type="entry name" value="Lactamase_B"/>
    <property type="match status" value="1"/>
</dbReference>
<gene>
    <name evidence="2" type="ORF">MNBD_GAMMA11-2803</name>
</gene>
<evidence type="ECO:0000313" key="2">
    <source>
        <dbReference type="EMBL" id="VAW60894.1"/>
    </source>
</evidence>
<organism evidence="2">
    <name type="scientific">hydrothermal vent metagenome</name>
    <dbReference type="NCBI Taxonomy" id="652676"/>
    <lineage>
        <taxon>unclassified sequences</taxon>
        <taxon>metagenomes</taxon>
        <taxon>ecological metagenomes</taxon>
    </lineage>
</organism>
<proteinExistence type="predicted"/>
<sequence length="323" mass="35769">MHNNQLTARLTLIIALLLSSLAVNADTKYAPVSIDMELKKVSEHVYYVQGKAGVATDNEGFISNASAVITPEGIVVIDALGTPSLAHHFLQLLKTLSLKPVVKVIMTHYHADHLYGLQVFKEQGAEIIAPAGYLDYLESDNAKSRLEERQFSLDPWVNENTRLLAADKVIDKNERFTLGGITFDLNYLGNAHSDGDLSVLVKPDRVLLTGDLIFEGRIPFTGSADTGHWLALLKNLKHTKLAALIPGHGPAAKKPDQAIKLTRRYLQQLRAIMKNAVNELISFDEAFDAADWSEFEKLPAFEAAHRKNAYGVYLSLEQELLNE</sequence>
<dbReference type="AlphaFoldDB" id="A0A3B0XXE2"/>
<accession>A0A3B0XXE2</accession>
<reference evidence="2" key="1">
    <citation type="submission" date="2018-06" db="EMBL/GenBank/DDBJ databases">
        <authorList>
            <person name="Zhirakovskaya E."/>
        </authorList>
    </citation>
    <scope>NUCLEOTIDE SEQUENCE</scope>
</reference>
<dbReference type="Gene3D" id="3.60.15.10">
    <property type="entry name" value="Ribonuclease Z/Hydroxyacylglutathione hydrolase-like"/>
    <property type="match status" value="1"/>
</dbReference>
<dbReference type="SUPFAM" id="SSF56281">
    <property type="entry name" value="Metallo-hydrolase/oxidoreductase"/>
    <property type="match status" value="1"/>
</dbReference>
<dbReference type="PANTHER" id="PTHR42951">
    <property type="entry name" value="METALLO-BETA-LACTAMASE DOMAIN-CONTAINING"/>
    <property type="match status" value="1"/>
</dbReference>
<dbReference type="EMBL" id="UOFG01000133">
    <property type="protein sequence ID" value="VAW60894.1"/>
    <property type="molecule type" value="Genomic_DNA"/>
</dbReference>
<dbReference type="SMART" id="SM00849">
    <property type="entry name" value="Lactamase_B"/>
    <property type="match status" value="1"/>
</dbReference>
<dbReference type="InterPro" id="IPR036866">
    <property type="entry name" value="RibonucZ/Hydroxyglut_hydro"/>
</dbReference>
<dbReference type="InterPro" id="IPR050855">
    <property type="entry name" value="NDM-1-like"/>
</dbReference>
<dbReference type="InterPro" id="IPR001279">
    <property type="entry name" value="Metallo-B-lactamas"/>
</dbReference>